<keyword evidence="2" id="KW-1185">Reference proteome</keyword>
<sequence>MQVFRSHDTVPETITSPTLEGLAQEWVAINATAEYHRQVSQMGFTGCTRPGDVLDLIDRSDSATANELLYQLVTHDSYLASRMVLQAVLPRVLNNAITRVQYSGTLEDHLQTLIGDVWTAIADYPAHSTKYVALNLTRRRGFEDDDDRCGPLGDFDPGYHESGPEHELKLLVHSALTEGRIAAHDIELLHEIYIQGYSAIEAAERRHVKADVIRQRCSRTRARLAAVAADAADV</sequence>
<evidence type="ECO:0000313" key="2">
    <source>
        <dbReference type="Proteomes" id="UP001501521"/>
    </source>
</evidence>
<organism evidence="1 2">
    <name type="scientific">Tessaracoccus lubricantis</name>
    <dbReference type="NCBI Taxonomy" id="545543"/>
    <lineage>
        <taxon>Bacteria</taxon>
        <taxon>Bacillati</taxon>
        <taxon>Actinomycetota</taxon>
        <taxon>Actinomycetes</taxon>
        <taxon>Propionibacteriales</taxon>
        <taxon>Propionibacteriaceae</taxon>
        <taxon>Tessaracoccus</taxon>
    </lineage>
</organism>
<proteinExistence type="predicted"/>
<gene>
    <name evidence="1" type="ORF">GCM10025789_31140</name>
</gene>
<dbReference type="Proteomes" id="UP001501521">
    <property type="component" value="Unassembled WGS sequence"/>
</dbReference>
<dbReference type="EMBL" id="BAABLV010000066">
    <property type="protein sequence ID" value="GAA4909678.1"/>
    <property type="molecule type" value="Genomic_DNA"/>
</dbReference>
<name>A0ABP9FP87_9ACTN</name>
<reference evidence="2" key="1">
    <citation type="journal article" date="2019" name="Int. J. Syst. Evol. Microbiol.">
        <title>The Global Catalogue of Microorganisms (GCM) 10K type strain sequencing project: providing services to taxonomists for standard genome sequencing and annotation.</title>
        <authorList>
            <consortium name="The Broad Institute Genomics Platform"/>
            <consortium name="The Broad Institute Genome Sequencing Center for Infectious Disease"/>
            <person name="Wu L."/>
            <person name="Ma J."/>
        </authorList>
    </citation>
    <scope>NUCLEOTIDE SEQUENCE [LARGE SCALE GENOMIC DNA]</scope>
    <source>
        <strain evidence="2">JCM 19125</strain>
    </source>
</reference>
<accession>A0ABP9FP87</accession>
<protein>
    <recommendedName>
        <fullName evidence="3">Sigma-70 family RNA polymerase sigma factor</fullName>
    </recommendedName>
</protein>
<dbReference type="RefSeq" id="WP_345584540.1">
    <property type="nucleotide sequence ID" value="NZ_BAABLV010000066.1"/>
</dbReference>
<evidence type="ECO:0008006" key="3">
    <source>
        <dbReference type="Google" id="ProtNLM"/>
    </source>
</evidence>
<evidence type="ECO:0000313" key="1">
    <source>
        <dbReference type="EMBL" id="GAA4909678.1"/>
    </source>
</evidence>
<comment type="caution">
    <text evidence="1">The sequence shown here is derived from an EMBL/GenBank/DDBJ whole genome shotgun (WGS) entry which is preliminary data.</text>
</comment>